<dbReference type="PANTHER" id="PTHR43790:SF9">
    <property type="entry name" value="GALACTOFURANOSE TRANSPORTER ATP-BINDING PROTEIN YTFR"/>
    <property type="match status" value="1"/>
</dbReference>
<dbReference type="OrthoDB" id="9771863at2"/>
<comment type="subcellular location">
    <subcellularLocation>
        <location evidence="1">Cell membrane</location>
        <topology evidence="1">Peripheral membrane protein</topology>
    </subcellularLocation>
</comment>
<dbReference type="CDD" id="cd03215">
    <property type="entry name" value="ABC_Carb_Monos_II"/>
    <property type="match status" value="1"/>
</dbReference>
<organism evidence="10 11">
    <name type="scientific">Hydrogenispora ethanolica</name>
    <dbReference type="NCBI Taxonomy" id="1082276"/>
    <lineage>
        <taxon>Bacteria</taxon>
        <taxon>Bacillati</taxon>
        <taxon>Bacillota</taxon>
        <taxon>Hydrogenispora</taxon>
    </lineage>
</organism>
<evidence type="ECO:0000256" key="1">
    <source>
        <dbReference type="ARBA" id="ARBA00004202"/>
    </source>
</evidence>
<evidence type="ECO:0000256" key="5">
    <source>
        <dbReference type="ARBA" id="ARBA00022741"/>
    </source>
</evidence>
<keyword evidence="3" id="KW-1003">Cell membrane</keyword>
<feature type="domain" description="ABC transporter" evidence="9">
    <location>
        <begin position="255"/>
        <end position="501"/>
    </location>
</feature>
<evidence type="ECO:0000256" key="8">
    <source>
        <dbReference type="ARBA" id="ARBA00023136"/>
    </source>
</evidence>
<comment type="caution">
    <text evidence="10">The sequence shown here is derived from an EMBL/GenBank/DDBJ whole genome shotgun (WGS) entry which is preliminary data.</text>
</comment>
<keyword evidence="7" id="KW-1278">Translocase</keyword>
<dbReference type="Pfam" id="PF00005">
    <property type="entry name" value="ABC_tran"/>
    <property type="match status" value="2"/>
</dbReference>
<dbReference type="InterPro" id="IPR003439">
    <property type="entry name" value="ABC_transporter-like_ATP-bd"/>
</dbReference>
<dbReference type="InterPro" id="IPR003593">
    <property type="entry name" value="AAA+_ATPase"/>
</dbReference>
<dbReference type="CDD" id="cd03216">
    <property type="entry name" value="ABC_Carb_Monos_I"/>
    <property type="match status" value="1"/>
</dbReference>
<feature type="domain" description="ABC transporter" evidence="9">
    <location>
        <begin position="7"/>
        <end position="244"/>
    </location>
</feature>
<dbReference type="GO" id="GO:0005524">
    <property type="term" value="F:ATP binding"/>
    <property type="evidence" value="ECO:0007669"/>
    <property type="project" value="UniProtKB-KW"/>
</dbReference>
<proteinExistence type="predicted"/>
<evidence type="ECO:0000256" key="2">
    <source>
        <dbReference type="ARBA" id="ARBA00022448"/>
    </source>
</evidence>
<evidence type="ECO:0000313" key="11">
    <source>
        <dbReference type="Proteomes" id="UP000295008"/>
    </source>
</evidence>
<keyword evidence="5" id="KW-0547">Nucleotide-binding</keyword>
<evidence type="ECO:0000256" key="3">
    <source>
        <dbReference type="ARBA" id="ARBA00022475"/>
    </source>
</evidence>
<dbReference type="AlphaFoldDB" id="A0A4R1RK21"/>
<keyword evidence="6 10" id="KW-0067">ATP-binding</keyword>
<dbReference type="PANTHER" id="PTHR43790">
    <property type="entry name" value="CARBOHYDRATE TRANSPORT ATP-BINDING PROTEIN MG119-RELATED"/>
    <property type="match status" value="1"/>
</dbReference>
<dbReference type="GO" id="GO:0005886">
    <property type="term" value="C:plasma membrane"/>
    <property type="evidence" value="ECO:0007669"/>
    <property type="project" value="UniProtKB-SubCell"/>
</dbReference>
<reference evidence="10 11" key="1">
    <citation type="submission" date="2019-03" db="EMBL/GenBank/DDBJ databases">
        <title>Genomic Encyclopedia of Type Strains, Phase IV (KMG-IV): sequencing the most valuable type-strain genomes for metagenomic binning, comparative biology and taxonomic classification.</title>
        <authorList>
            <person name="Goeker M."/>
        </authorList>
    </citation>
    <scope>NUCLEOTIDE SEQUENCE [LARGE SCALE GENOMIC DNA]</scope>
    <source>
        <strain evidence="10 11">LX-B</strain>
    </source>
</reference>
<gene>
    <name evidence="10" type="ORF">EDC14_101557</name>
</gene>
<dbReference type="InterPro" id="IPR050107">
    <property type="entry name" value="ABC_carbohydrate_import_ATPase"/>
</dbReference>
<dbReference type="PROSITE" id="PS50893">
    <property type="entry name" value="ABC_TRANSPORTER_2"/>
    <property type="match status" value="2"/>
</dbReference>
<evidence type="ECO:0000313" key="10">
    <source>
        <dbReference type="EMBL" id="TCL66514.1"/>
    </source>
</evidence>
<sequence>MACGPILRLEGVCKSFPGVQALNHVSFDVLPGEIHVLMGENGAGKSTLIKIISGVYQADQGSLFVDERPVRISSPKIARELGISTVYQELTLTPALSVAENIFMGRLPRRRNSGFVDWAALYRQTRTLLDTLAIDLDPRELVGNLSVGYRQQIEIARALSLQAKLIILDEPTAVLTDEESSKLFRNMQLLKERKVGMIYISHRMAEVLNLADRITVMRDGGKVATIAGSEANYDELVRLMVGRNIDKNRLAKHPVRRDQPFLEVDNLSQSGVVQSCSFKIYPGEILGVYGLVGSGRTELARLLFGLEKSTSGSVKLNGTPLAIRCPRDAIRAGFGFLPEERRRHGLVLKLDVSRNINLANHEYLQSGGFVRAGLEKSLAEQGVRELAIKTPNLRQLVENLSGGNQQKVILARWLTHHPQPQILILDEPTRGVDVGAKAEIHRLIKELARQGMTVLMISSDMPEVLTVSDRIMVMREGGIVGEMLQEEATEEKIIFLAAHHQVC</sequence>
<dbReference type="Gene3D" id="3.40.50.300">
    <property type="entry name" value="P-loop containing nucleotide triphosphate hydrolases"/>
    <property type="match status" value="2"/>
</dbReference>
<keyword evidence="4" id="KW-0677">Repeat</keyword>
<dbReference type="PROSITE" id="PS00211">
    <property type="entry name" value="ABC_TRANSPORTER_1"/>
    <property type="match status" value="1"/>
</dbReference>
<dbReference type="Proteomes" id="UP000295008">
    <property type="component" value="Unassembled WGS sequence"/>
</dbReference>
<dbReference type="RefSeq" id="WP_132014755.1">
    <property type="nucleotide sequence ID" value="NZ_SLUN01000015.1"/>
</dbReference>
<protein>
    <submittedName>
        <fullName evidence="10">Monosaccharide ABC transporter ATP-binding protein (CUT2 family)</fullName>
    </submittedName>
</protein>
<dbReference type="SUPFAM" id="SSF52540">
    <property type="entry name" value="P-loop containing nucleoside triphosphate hydrolases"/>
    <property type="match status" value="2"/>
</dbReference>
<evidence type="ECO:0000256" key="7">
    <source>
        <dbReference type="ARBA" id="ARBA00022967"/>
    </source>
</evidence>
<accession>A0A4R1RK21</accession>
<evidence type="ECO:0000256" key="6">
    <source>
        <dbReference type="ARBA" id="ARBA00022840"/>
    </source>
</evidence>
<dbReference type="InterPro" id="IPR027417">
    <property type="entry name" value="P-loop_NTPase"/>
</dbReference>
<dbReference type="FunFam" id="3.40.50.300:FF:000127">
    <property type="entry name" value="Ribose import ATP-binding protein RbsA"/>
    <property type="match status" value="1"/>
</dbReference>
<keyword evidence="2" id="KW-0813">Transport</keyword>
<dbReference type="InterPro" id="IPR017871">
    <property type="entry name" value="ABC_transporter-like_CS"/>
</dbReference>
<keyword evidence="11" id="KW-1185">Reference proteome</keyword>
<name>A0A4R1RK21_HYDET</name>
<dbReference type="EMBL" id="SLUN01000015">
    <property type="protein sequence ID" value="TCL66514.1"/>
    <property type="molecule type" value="Genomic_DNA"/>
</dbReference>
<keyword evidence="8" id="KW-0472">Membrane</keyword>
<evidence type="ECO:0000256" key="4">
    <source>
        <dbReference type="ARBA" id="ARBA00022737"/>
    </source>
</evidence>
<evidence type="ECO:0000259" key="9">
    <source>
        <dbReference type="PROSITE" id="PS50893"/>
    </source>
</evidence>
<dbReference type="SMART" id="SM00382">
    <property type="entry name" value="AAA"/>
    <property type="match status" value="2"/>
</dbReference>
<dbReference type="GO" id="GO:0016887">
    <property type="term" value="F:ATP hydrolysis activity"/>
    <property type="evidence" value="ECO:0007669"/>
    <property type="project" value="InterPro"/>
</dbReference>